<evidence type="ECO:0000256" key="4">
    <source>
        <dbReference type="ARBA" id="ARBA00022741"/>
    </source>
</evidence>
<keyword evidence="5" id="KW-0999">Mitochondrion inner membrane</keyword>
<evidence type="ECO:0000259" key="13">
    <source>
        <dbReference type="SMART" id="SM00382"/>
    </source>
</evidence>
<evidence type="ECO:0000256" key="1">
    <source>
        <dbReference type="ARBA" id="ARBA00004434"/>
    </source>
</evidence>
<dbReference type="InterPro" id="IPR003593">
    <property type="entry name" value="AAA+_ATPase"/>
</dbReference>
<evidence type="ECO:0000256" key="11">
    <source>
        <dbReference type="ARBA" id="ARBA00048778"/>
    </source>
</evidence>
<feature type="compositionally biased region" description="Basic and acidic residues" evidence="12">
    <location>
        <begin position="450"/>
        <end position="460"/>
    </location>
</feature>
<feature type="region of interest" description="Disordered" evidence="12">
    <location>
        <begin position="450"/>
        <end position="517"/>
    </location>
</feature>
<keyword evidence="6 15" id="KW-0378">Hydrolase</keyword>
<evidence type="ECO:0000313" key="16">
    <source>
        <dbReference type="Proteomes" id="UP001362999"/>
    </source>
</evidence>
<feature type="compositionally biased region" description="Pro residues" evidence="12">
    <location>
        <begin position="658"/>
        <end position="667"/>
    </location>
</feature>
<dbReference type="EMBL" id="JAWWNJ010000036">
    <property type="protein sequence ID" value="KAK7023049.1"/>
    <property type="molecule type" value="Genomic_DNA"/>
</dbReference>
<dbReference type="Pfam" id="PF08740">
    <property type="entry name" value="BCS1_N"/>
    <property type="match status" value="1"/>
</dbReference>
<reference evidence="15 16" key="1">
    <citation type="journal article" date="2024" name="J Genomics">
        <title>Draft genome sequencing and assembly of Favolaschia claudopus CIRM-BRFM 2984 isolated from oak limbs.</title>
        <authorList>
            <person name="Navarro D."/>
            <person name="Drula E."/>
            <person name="Chaduli D."/>
            <person name="Cazenave R."/>
            <person name="Ahrendt S."/>
            <person name="Wang J."/>
            <person name="Lipzen A."/>
            <person name="Daum C."/>
            <person name="Barry K."/>
            <person name="Grigoriev I.V."/>
            <person name="Favel A."/>
            <person name="Rosso M.N."/>
            <person name="Martin F."/>
        </authorList>
    </citation>
    <scope>NUCLEOTIDE SEQUENCE [LARGE SCALE GENOMIC DNA]</scope>
    <source>
        <strain evidence="15 16">CIRM-BRFM 2984</strain>
    </source>
</reference>
<keyword evidence="7" id="KW-0067">ATP-binding</keyword>
<evidence type="ECO:0000256" key="12">
    <source>
        <dbReference type="SAM" id="MobiDB-lite"/>
    </source>
</evidence>
<dbReference type="Pfam" id="PF25426">
    <property type="entry name" value="AAA_lid_BCS1"/>
    <property type="match status" value="1"/>
</dbReference>
<feature type="compositionally biased region" description="Polar residues" evidence="12">
    <location>
        <begin position="461"/>
        <end position="470"/>
    </location>
</feature>
<dbReference type="Pfam" id="PF00004">
    <property type="entry name" value="AAA"/>
    <property type="match status" value="1"/>
</dbReference>
<dbReference type="InterPro" id="IPR057495">
    <property type="entry name" value="AAA_lid_BCS1"/>
</dbReference>
<dbReference type="Proteomes" id="UP001362999">
    <property type="component" value="Unassembled WGS sequence"/>
</dbReference>
<feature type="domain" description="BCS1 N-terminal" evidence="14">
    <location>
        <begin position="62"/>
        <end position="244"/>
    </location>
</feature>
<feature type="domain" description="AAA+ ATPase" evidence="13">
    <location>
        <begin position="275"/>
        <end position="418"/>
    </location>
</feature>
<sequence>MNTTASGRSLDLLSPLPVPQRSQHRSLWDDIKGIPGSMQLVNIPRLQNTWMYYYVVDGVKYLAAGAVVDAVRRVFVWLFQRIKLRYSTSAEFVMGDPAYEWITLFLTENNVWQQSRDFRVSSKSSKLVYGVAMSTNPDITGSADYVPTYESPQLFRWRGYWVEVQRYRAQIQGTNGQPQQTAAIFLTVFTRNITVLSELVEAAHRGYQDKIKPYVTIFLADSPSFGASFLWNVKRKPHRPLESIILPEGTLDDLIDDAKRFFASESWYQRAGIPHRRGYLLHGPPGTGKSSTIHAVAGILNLEIHSFSLASTFVDDGFLQRATTTIPKRSIVLVEDIDCALPSREDDDDSDPGTPVRNDRIPVRRSGVTLSGLLNMIDGIGSEEGKLFFATTNHIDRLDPALLRPGRIDRKIRYTLATGTQARGLYERLFKDGEAEAQVDVVDVEVKESGDLKKKDDNSDQTRGSANPGTNGEDLAKSDSFGLPGTRDVSPETEPGPSSRVSDVKGTPPTALGKISDSQLADLSQQFAAAVRDYEFSPAELQGYLLSNKERPVAAARDMSVWVAQQRAERQEKAELKEERKERRRAQRARMEAARFAQQPPYGMYSPFPPPPSGMGGPPPRLHPPPISPPPPVNDGDTDVVAVATATPPEASPTAAPVSPPVDPPPSMSALGLDPPAPLPSASKLVNGLNANPSHDDSERS</sequence>
<evidence type="ECO:0000313" key="15">
    <source>
        <dbReference type="EMBL" id="KAK7023049.1"/>
    </source>
</evidence>
<feature type="compositionally biased region" description="Low complexity" evidence="12">
    <location>
        <begin position="594"/>
        <end position="606"/>
    </location>
</feature>
<evidence type="ECO:0000256" key="10">
    <source>
        <dbReference type="ARBA" id="ARBA00023136"/>
    </source>
</evidence>
<dbReference type="InterPro" id="IPR014851">
    <property type="entry name" value="BCS1_N"/>
</dbReference>
<evidence type="ECO:0000256" key="7">
    <source>
        <dbReference type="ARBA" id="ARBA00022840"/>
    </source>
</evidence>
<comment type="catalytic activity">
    <reaction evidence="11">
        <text>ATP + H2O = ADP + phosphate + H(+)</text>
        <dbReference type="Rhea" id="RHEA:13065"/>
        <dbReference type="ChEBI" id="CHEBI:15377"/>
        <dbReference type="ChEBI" id="CHEBI:15378"/>
        <dbReference type="ChEBI" id="CHEBI:30616"/>
        <dbReference type="ChEBI" id="CHEBI:43474"/>
        <dbReference type="ChEBI" id="CHEBI:456216"/>
    </reaction>
    <physiologicalReaction direction="left-to-right" evidence="11">
        <dbReference type="Rhea" id="RHEA:13066"/>
    </physiologicalReaction>
</comment>
<feature type="compositionally biased region" description="Basic and acidic residues" evidence="12">
    <location>
        <begin position="570"/>
        <end position="581"/>
    </location>
</feature>
<keyword evidence="16" id="KW-1185">Reference proteome</keyword>
<dbReference type="SMART" id="SM01024">
    <property type="entry name" value="BCS1_N"/>
    <property type="match status" value="1"/>
</dbReference>
<evidence type="ECO:0000259" key="14">
    <source>
        <dbReference type="SMART" id="SM01024"/>
    </source>
</evidence>
<dbReference type="AlphaFoldDB" id="A0AAW0BBP6"/>
<protein>
    <submittedName>
        <fullName evidence="15">P-loop containing nucleoside triphosphate hydrolase protein</fullName>
    </submittedName>
</protein>
<dbReference type="GO" id="GO:0005743">
    <property type="term" value="C:mitochondrial inner membrane"/>
    <property type="evidence" value="ECO:0007669"/>
    <property type="project" value="UniProtKB-SubCell"/>
</dbReference>
<dbReference type="InterPro" id="IPR050747">
    <property type="entry name" value="Mitochondrial_chaperone_BCS1"/>
</dbReference>
<proteinExistence type="inferred from homology"/>
<organism evidence="15 16">
    <name type="scientific">Favolaschia claudopus</name>
    <dbReference type="NCBI Taxonomy" id="2862362"/>
    <lineage>
        <taxon>Eukaryota</taxon>
        <taxon>Fungi</taxon>
        <taxon>Dikarya</taxon>
        <taxon>Basidiomycota</taxon>
        <taxon>Agaricomycotina</taxon>
        <taxon>Agaricomycetes</taxon>
        <taxon>Agaricomycetidae</taxon>
        <taxon>Agaricales</taxon>
        <taxon>Marasmiineae</taxon>
        <taxon>Mycenaceae</taxon>
        <taxon>Favolaschia</taxon>
    </lineage>
</organism>
<comment type="similarity">
    <text evidence="2">Belongs to the AAA ATPase family. BCS1 subfamily.</text>
</comment>
<gene>
    <name evidence="15" type="ORF">R3P38DRAFT_1095335</name>
</gene>
<evidence type="ECO:0000256" key="8">
    <source>
        <dbReference type="ARBA" id="ARBA00022989"/>
    </source>
</evidence>
<dbReference type="GO" id="GO:0005524">
    <property type="term" value="F:ATP binding"/>
    <property type="evidence" value="ECO:0007669"/>
    <property type="project" value="UniProtKB-KW"/>
</dbReference>
<keyword evidence="9" id="KW-0496">Mitochondrion</keyword>
<name>A0AAW0BBP6_9AGAR</name>
<accession>A0AAW0BBP6</accession>
<dbReference type="PANTHER" id="PTHR23070">
    <property type="entry name" value="BCS1 AAA-TYPE ATPASE"/>
    <property type="match status" value="1"/>
</dbReference>
<keyword evidence="10" id="KW-0472">Membrane</keyword>
<comment type="subcellular location">
    <subcellularLocation>
        <location evidence="1">Mitochondrion inner membrane</location>
        <topology evidence="1">Single-pass membrane protein</topology>
    </subcellularLocation>
</comment>
<feature type="region of interest" description="Disordered" evidence="12">
    <location>
        <begin position="570"/>
        <end position="701"/>
    </location>
</feature>
<evidence type="ECO:0000256" key="6">
    <source>
        <dbReference type="ARBA" id="ARBA00022801"/>
    </source>
</evidence>
<dbReference type="InterPro" id="IPR003959">
    <property type="entry name" value="ATPase_AAA_core"/>
</dbReference>
<keyword evidence="4" id="KW-0547">Nucleotide-binding</keyword>
<feature type="compositionally biased region" description="Pro residues" evidence="12">
    <location>
        <begin position="607"/>
        <end position="633"/>
    </location>
</feature>
<feature type="compositionally biased region" description="Low complexity" evidence="12">
    <location>
        <begin position="639"/>
        <end position="657"/>
    </location>
</feature>
<evidence type="ECO:0000256" key="5">
    <source>
        <dbReference type="ARBA" id="ARBA00022792"/>
    </source>
</evidence>
<dbReference type="SUPFAM" id="SSF52540">
    <property type="entry name" value="P-loop containing nucleoside triphosphate hydrolases"/>
    <property type="match status" value="1"/>
</dbReference>
<keyword evidence="8" id="KW-1133">Transmembrane helix</keyword>
<evidence type="ECO:0000256" key="3">
    <source>
        <dbReference type="ARBA" id="ARBA00022692"/>
    </source>
</evidence>
<dbReference type="InterPro" id="IPR027417">
    <property type="entry name" value="P-loop_NTPase"/>
</dbReference>
<dbReference type="GO" id="GO:0016887">
    <property type="term" value="F:ATP hydrolysis activity"/>
    <property type="evidence" value="ECO:0007669"/>
    <property type="project" value="InterPro"/>
</dbReference>
<dbReference type="SMART" id="SM00382">
    <property type="entry name" value="AAA"/>
    <property type="match status" value="1"/>
</dbReference>
<evidence type="ECO:0000256" key="9">
    <source>
        <dbReference type="ARBA" id="ARBA00023128"/>
    </source>
</evidence>
<comment type="caution">
    <text evidence="15">The sequence shown here is derived from an EMBL/GenBank/DDBJ whole genome shotgun (WGS) entry which is preliminary data.</text>
</comment>
<keyword evidence="3" id="KW-0812">Transmembrane</keyword>
<evidence type="ECO:0000256" key="2">
    <source>
        <dbReference type="ARBA" id="ARBA00007448"/>
    </source>
</evidence>
<dbReference type="Gene3D" id="3.40.50.300">
    <property type="entry name" value="P-loop containing nucleotide triphosphate hydrolases"/>
    <property type="match status" value="1"/>
</dbReference>